<comment type="caution">
    <text evidence="2">The sequence shown here is derived from an EMBL/GenBank/DDBJ whole genome shotgun (WGS) entry which is preliminary data.</text>
</comment>
<reference evidence="2" key="2">
    <citation type="submission" date="2020-09" db="EMBL/GenBank/DDBJ databases">
        <authorList>
            <person name="Sun Q."/>
            <person name="Zhou Y."/>
        </authorList>
    </citation>
    <scope>NUCLEOTIDE SEQUENCE</scope>
    <source>
        <strain evidence="2">CGMCC 1.15082</strain>
    </source>
</reference>
<dbReference type="EMBL" id="BMHH01000018">
    <property type="protein sequence ID" value="GGB04889.1"/>
    <property type="molecule type" value="Genomic_DNA"/>
</dbReference>
<evidence type="ECO:0000256" key="1">
    <source>
        <dbReference type="SAM" id="SignalP"/>
    </source>
</evidence>
<evidence type="ECO:0000313" key="2">
    <source>
        <dbReference type="EMBL" id="GGB04889.1"/>
    </source>
</evidence>
<accession>A0A916SKH8</accession>
<protein>
    <submittedName>
        <fullName evidence="2">Uncharacterized protein</fullName>
    </submittedName>
</protein>
<keyword evidence="1" id="KW-0732">Signal</keyword>
<reference evidence="2" key="1">
    <citation type="journal article" date="2014" name="Int. J. Syst. Evol. Microbiol.">
        <title>Complete genome sequence of Corynebacterium casei LMG S-19264T (=DSM 44701T), isolated from a smear-ripened cheese.</title>
        <authorList>
            <consortium name="US DOE Joint Genome Institute (JGI-PGF)"/>
            <person name="Walter F."/>
            <person name="Albersmeier A."/>
            <person name="Kalinowski J."/>
            <person name="Ruckert C."/>
        </authorList>
    </citation>
    <scope>NUCLEOTIDE SEQUENCE</scope>
    <source>
        <strain evidence="2">CGMCC 1.15082</strain>
    </source>
</reference>
<feature type="signal peptide" evidence="1">
    <location>
        <begin position="1"/>
        <end position="20"/>
    </location>
</feature>
<feature type="chain" id="PRO_5037550549" evidence="1">
    <location>
        <begin position="21"/>
        <end position="74"/>
    </location>
</feature>
<dbReference type="Proteomes" id="UP000646478">
    <property type="component" value="Unassembled WGS sequence"/>
</dbReference>
<sequence>MNKIILTLTTLIFGAGVAFAENPSFGTPDDLYAKPSAPVAQPKTDYTAPASIGTIAETNPAARRFGDASPANQQ</sequence>
<name>A0A916SKH8_9HYPH</name>
<evidence type="ECO:0000313" key="3">
    <source>
        <dbReference type="Proteomes" id="UP000646478"/>
    </source>
</evidence>
<keyword evidence="3" id="KW-1185">Reference proteome</keyword>
<gene>
    <name evidence="2" type="ORF">GCM10011491_36270</name>
</gene>
<dbReference type="RefSeq" id="WP_188825606.1">
    <property type="nucleotide sequence ID" value="NZ_BMHH01000018.1"/>
</dbReference>
<dbReference type="AlphaFoldDB" id="A0A916SKH8"/>
<proteinExistence type="predicted"/>
<organism evidence="2 3">
    <name type="scientific">Brucella endophytica</name>
    <dbReference type="NCBI Taxonomy" id="1963359"/>
    <lineage>
        <taxon>Bacteria</taxon>
        <taxon>Pseudomonadati</taxon>
        <taxon>Pseudomonadota</taxon>
        <taxon>Alphaproteobacteria</taxon>
        <taxon>Hyphomicrobiales</taxon>
        <taxon>Brucellaceae</taxon>
        <taxon>Brucella/Ochrobactrum group</taxon>
        <taxon>Brucella</taxon>
    </lineage>
</organism>